<name>A0A6J1LKM2_DROHY</name>
<evidence type="ECO:0000313" key="8">
    <source>
        <dbReference type="RefSeq" id="XP_023167081.1"/>
    </source>
</evidence>
<feature type="compositionally biased region" description="Low complexity" evidence="5">
    <location>
        <begin position="802"/>
        <end position="811"/>
    </location>
</feature>
<dbReference type="PANTHER" id="PTHR12107">
    <property type="entry name" value="VOLTAGE-DEPENDENT CALCIUM CHANNEL GAMMA SUBUNIT"/>
    <property type="match status" value="1"/>
</dbReference>
<dbReference type="RefSeq" id="XP_023167081.1">
    <property type="nucleotide sequence ID" value="XM_023311313.1"/>
</dbReference>
<feature type="region of interest" description="Disordered" evidence="5">
    <location>
        <begin position="800"/>
        <end position="824"/>
    </location>
</feature>
<feature type="region of interest" description="Disordered" evidence="5">
    <location>
        <begin position="75"/>
        <end position="100"/>
    </location>
</feature>
<dbReference type="GO" id="GO:0098839">
    <property type="term" value="C:postsynaptic density membrane"/>
    <property type="evidence" value="ECO:0007669"/>
    <property type="project" value="TreeGrafter"/>
</dbReference>
<dbReference type="AlphaFoldDB" id="A0A6J1LKM2"/>
<organism evidence="7 8">
    <name type="scientific">Drosophila hydei</name>
    <name type="common">Fruit fly</name>
    <dbReference type="NCBI Taxonomy" id="7224"/>
    <lineage>
        <taxon>Eukaryota</taxon>
        <taxon>Metazoa</taxon>
        <taxon>Ecdysozoa</taxon>
        <taxon>Arthropoda</taxon>
        <taxon>Hexapoda</taxon>
        <taxon>Insecta</taxon>
        <taxon>Pterygota</taxon>
        <taxon>Neoptera</taxon>
        <taxon>Endopterygota</taxon>
        <taxon>Diptera</taxon>
        <taxon>Brachycera</taxon>
        <taxon>Muscomorpha</taxon>
        <taxon>Ephydroidea</taxon>
        <taxon>Drosophilidae</taxon>
        <taxon>Drosophila</taxon>
    </lineage>
</organism>
<comment type="subcellular location">
    <subcellularLocation>
        <location evidence="1">Membrane</location>
        <topology evidence="1">Multi-pass membrane protein</topology>
    </subcellularLocation>
</comment>
<proteinExistence type="predicted"/>
<dbReference type="Gene3D" id="1.20.140.150">
    <property type="match status" value="1"/>
</dbReference>
<dbReference type="GeneID" id="111596867"/>
<feature type="transmembrane region" description="Helical" evidence="6">
    <location>
        <begin position="280"/>
        <end position="307"/>
    </location>
</feature>
<dbReference type="InterPro" id="IPR004031">
    <property type="entry name" value="PMP22/EMP/MP20/Claudin"/>
</dbReference>
<feature type="region of interest" description="Disordered" evidence="5">
    <location>
        <begin position="1"/>
        <end position="40"/>
    </location>
</feature>
<sequence>MQQQQSPYATLPRGGPRRTQQQQQLYPKQQQTPQESQKHLQTGVINTISGSIPATGFQSHSDSFSDLQLNNLTRHNNINSANSSNTNDKRQQQLLLQQQQQQQQQQNRQVSCKAVEQQQPQQWASLSAEDASTVLEAQTGFARGGYLWLLTPVAASISVAIVIAALAGPHWLYTEEKLPNVNYNGTANFNALDDGAYVTKYTKSSLWILCTTLPGLDMDSFNCIKIDYFPDEGYQPDPHDSTSAIPYTVTRSCPIFLGAGILLFISFLIYMIPTCTHRKYIYYFSSGILFIVSGLIMLIGLIAYISILKAEIGSKLRSRSTLQPALFKVSYGQSFFLFVFGFIATEFVGVLNIFLFINLHEMNYYSRLPCFSLTNIHTKIKEEQDENVLGYSYKHYKQPATAIAGSQEAMPVALREPQYRPGQQQHVGQVAQRSSNARLHQVHDAGRGPSQTQTLPAGYACRKHPNANGGGSNLNLYLHNDLERRFYFEKPAVSKCNLHSRSFAKSLNELCMEPALVTPPAPPPPPTATFADLPQEFPLTRSVSTTTDIYTAPSSVQMKRKHLRNMATNTRTDQREDEEEQTARLCGLKRGIRKTKDELFQEFCKRSGMRTKPKNIYYIPSEDPEDAPPLQHHRQSYEESQKSHQIGDDDDDADGDDHGFRQFRSGPSMEEEHLYVIGDHAQLVVPRRVSMCVEPMMTSMVPSQQLRKLNSNLSLHMPQTEVWPWIAQQRLSSEHGQSRTLPRCFLRQSAGSQDSLGSLQSSYSASQQRLSLMQQHPQQLHQHNRYLSTLTLPRPVDEAHMKPQTQTQSQPQPKPAVHWPTAIPSSPSNYANGYPLPHPLYAPSIGVPVSSSIAVSHPPKFQRAYAFDDAQRRASQASCAVSEAFDLDEMERERRRSHASLFSGLVMPQAREQYDLINGTAV</sequence>
<dbReference type="GO" id="GO:0098943">
    <property type="term" value="P:neurotransmitter receptor transport, postsynaptic endosome to lysosome"/>
    <property type="evidence" value="ECO:0007669"/>
    <property type="project" value="TreeGrafter"/>
</dbReference>
<evidence type="ECO:0000256" key="2">
    <source>
        <dbReference type="ARBA" id="ARBA00022692"/>
    </source>
</evidence>
<dbReference type="Proteomes" id="UP000504633">
    <property type="component" value="Unplaced"/>
</dbReference>
<dbReference type="GO" id="GO:0019226">
    <property type="term" value="P:transmission of nerve impulse"/>
    <property type="evidence" value="ECO:0007669"/>
    <property type="project" value="TreeGrafter"/>
</dbReference>
<reference evidence="8" key="1">
    <citation type="submission" date="2025-08" db="UniProtKB">
        <authorList>
            <consortium name="RefSeq"/>
        </authorList>
    </citation>
    <scope>IDENTIFICATION</scope>
    <source>
        <strain evidence="8">15085-1641.00</strain>
        <tissue evidence="8">Whole body</tissue>
    </source>
</reference>
<protein>
    <submittedName>
        <fullName evidence="8">Uncharacterized protein LOC111596867</fullName>
    </submittedName>
</protein>
<dbReference type="GO" id="GO:0005245">
    <property type="term" value="F:voltage-gated calcium channel activity"/>
    <property type="evidence" value="ECO:0007669"/>
    <property type="project" value="TreeGrafter"/>
</dbReference>
<feature type="transmembrane region" description="Helical" evidence="6">
    <location>
        <begin position="146"/>
        <end position="167"/>
    </location>
</feature>
<keyword evidence="4 6" id="KW-0472">Membrane</keyword>
<dbReference type="GO" id="GO:0099590">
    <property type="term" value="P:neurotransmitter receptor internalization"/>
    <property type="evidence" value="ECO:0007669"/>
    <property type="project" value="TreeGrafter"/>
</dbReference>
<accession>A0A6J1LKM2</accession>
<dbReference type="Pfam" id="PF13903">
    <property type="entry name" value="Claudin_2"/>
    <property type="match status" value="1"/>
</dbReference>
<evidence type="ECO:0000256" key="6">
    <source>
        <dbReference type="SAM" id="Phobius"/>
    </source>
</evidence>
<keyword evidence="3 6" id="KW-1133">Transmembrane helix</keyword>
<keyword evidence="7" id="KW-1185">Reference proteome</keyword>
<dbReference type="InterPro" id="IPR051072">
    <property type="entry name" value="CACNG_subunit"/>
</dbReference>
<dbReference type="GO" id="GO:0051968">
    <property type="term" value="P:positive regulation of synaptic transmission, glutamatergic"/>
    <property type="evidence" value="ECO:0007669"/>
    <property type="project" value="TreeGrafter"/>
</dbReference>
<feature type="region of interest" description="Disordered" evidence="5">
    <location>
        <begin position="614"/>
        <end position="666"/>
    </location>
</feature>
<evidence type="ECO:0000256" key="5">
    <source>
        <dbReference type="SAM" id="MobiDB-lite"/>
    </source>
</evidence>
<feature type="compositionally biased region" description="Low complexity" evidence="5">
    <location>
        <begin position="76"/>
        <end position="100"/>
    </location>
</feature>
<feature type="compositionally biased region" description="Basic and acidic residues" evidence="5">
    <location>
        <begin position="635"/>
        <end position="647"/>
    </location>
</feature>
<evidence type="ECO:0000313" key="7">
    <source>
        <dbReference type="Proteomes" id="UP000504633"/>
    </source>
</evidence>
<feature type="transmembrane region" description="Helical" evidence="6">
    <location>
        <begin position="335"/>
        <end position="357"/>
    </location>
</feature>
<feature type="compositionally biased region" description="Low complexity" evidence="5">
    <location>
        <begin position="11"/>
        <end position="34"/>
    </location>
</feature>
<dbReference type="GO" id="GO:0016247">
    <property type="term" value="F:channel regulator activity"/>
    <property type="evidence" value="ECO:0007669"/>
    <property type="project" value="TreeGrafter"/>
</dbReference>
<feature type="transmembrane region" description="Helical" evidence="6">
    <location>
        <begin position="255"/>
        <end position="273"/>
    </location>
</feature>
<evidence type="ECO:0000256" key="1">
    <source>
        <dbReference type="ARBA" id="ARBA00004141"/>
    </source>
</evidence>
<dbReference type="PANTHER" id="PTHR12107:SF0">
    <property type="entry name" value="STARGAZIN (MAMMALIAN CALCIUM CHANNEL) HOMOLOG"/>
    <property type="match status" value="1"/>
</dbReference>
<dbReference type="OrthoDB" id="9990458at2759"/>
<dbReference type="KEGG" id="dhe:111596867"/>
<keyword evidence="2 6" id="KW-0812">Transmembrane</keyword>
<dbReference type="GO" id="GO:0098970">
    <property type="term" value="P:postsynaptic neurotransmitter receptor diffusion trapping"/>
    <property type="evidence" value="ECO:0007669"/>
    <property type="project" value="TreeGrafter"/>
</dbReference>
<dbReference type="OMA" id="RQHQVHD"/>
<evidence type="ECO:0000256" key="4">
    <source>
        <dbReference type="ARBA" id="ARBA00023136"/>
    </source>
</evidence>
<dbReference type="GO" id="GO:0032281">
    <property type="term" value="C:AMPA glutamate receptor complex"/>
    <property type="evidence" value="ECO:0007669"/>
    <property type="project" value="TreeGrafter"/>
</dbReference>
<dbReference type="FunFam" id="1.20.140.150:FF:000057">
    <property type="entry name" value="GH12419p1"/>
    <property type="match status" value="1"/>
</dbReference>
<gene>
    <name evidence="8" type="primary">LOC111596867</name>
</gene>
<evidence type="ECO:0000256" key="3">
    <source>
        <dbReference type="ARBA" id="ARBA00022989"/>
    </source>
</evidence>